<dbReference type="SMART" id="SM00494">
    <property type="entry name" value="ChtBD2"/>
    <property type="match status" value="1"/>
</dbReference>
<name>A0AAV4UY77_CAEEX</name>
<dbReference type="Proteomes" id="UP001054945">
    <property type="component" value="Unassembled WGS sequence"/>
</dbReference>
<feature type="domain" description="Chitin-binding type-2" evidence="2">
    <location>
        <begin position="143"/>
        <end position="202"/>
    </location>
</feature>
<dbReference type="GO" id="GO:0005576">
    <property type="term" value="C:extracellular region"/>
    <property type="evidence" value="ECO:0007669"/>
    <property type="project" value="InterPro"/>
</dbReference>
<feature type="compositionally biased region" description="Basic and acidic residues" evidence="1">
    <location>
        <begin position="78"/>
        <end position="93"/>
    </location>
</feature>
<keyword evidence="4" id="KW-1185">Reference proteome</keyword>
<dbReference type="AlphaFoldDB" id="A0AAV4UY77"/>
<sequence>MKLNNDQSQDGNKDSSRGKWDQGQGPNVPGPNIDGGAGGGQWQPDQGPGQGLGGDWSTDQGGINKPTVDQGPAIDTSQGHRDEGGYDSNRDGFPENNGRVPQGNYKGGDTGRYPGDDPSQWRLEDSIPGTPGEDYPNYSTQTGFDCKQHENPGYYGDVEAQCQVFHICQADGRHNSFLCPLGTIFNQQYFVCVWWFNYDCADTTMYYNLNADLYKGAIGDTGGSDYGSGPVDGRVDSIIPPGVGVENAGQTGIVGPVARPPVDNGVQPGDYGSNEGFGQTGQDLRPPLEQPMNVPQGTWDGQKPQQNVGPRPDTAVVPGGQNTGYDQGGENGHDGGKRNFGNEGSKRNWGVKGGSTSGNKGGRWNNEQDVMANNWENDSSKKVVMLRDEKQEAGEMVVSTIVM</sequence>
<accession>A0AAV4UY77</accession>
<dbReference type="PANTHER" id="PTHR22933">
    <property type="entry name" value="FI18007P1-RELATED"/>
    <property type="match status" value="1"/>
</dbReference>
<evidence type="ECO:0000256" key="1">
    <source>
        <dbReference type="SAM" id="MobiDB-lite"/>
    </source>
</evidence>
<dbReference type="Pfam" id="PF01607">
    <property type="entry name" value="CBM_14"/>
    <property type="match status" value="1"/>
</dbReference>
<organism evidence="3 4">
    <name type="scientific">Caerostris extrusa</name>
    <name type="common">Bark spider</name>
    <name type="synonym">Caerostris bankana</name>
    <dbReference type="NCBI Taxonomy" id="172846"/>
    <lineage>
        <taxon>Eukaryota</taxon>
        <taxon>Metazoa</taxon>
        <taxon>Ecdysozoa</taxon>
        <taxon>Arthropoda</taxon>
        <taxon>Chelicerata</taxon>
        <taxon>Arachnida</taxon>
        <taxon>Araneae</taxon>
        <taxon>Araneomorphae</taxon>
        <taxon>Entelegynae</taxon>
        <taxon>Araneoidea</taxon>
        <taxon>Araneidae</taxon>
        <taxon>Caerostris</taxon>
    </lineage>
</organism>
<gene>
    <name evidence="3" type="ORF">CEXT_195431</name>
</gene>
<feature type="compositionally biased region" description="Polar residues" evidence="1">
    <location>
        <begin position="1"/>
        <end position="10"/>
    </location>
</feature>
<feature type="compositionally biased region" description="Basic and acidic residues" evidence="1">
    <location>
        <begin position="11"/>
        <end position="20"/>
    </location>
</feature>
<evidence type="ECO:0000313" key="4">
    <source>
        <dbReference type="Proteomes" id="UP001054945"/>
    </source>
</evidence>
<dbReference type="InterPro" id="IPR036508">
    <property type="entry name" value="Chitin-bd_dom_sf"/>
</dbReference>
<feature type="compositionally biased region" description="Gly residues" evidence="1">
    <location>
        <begin position="351"/>
        <end position="361"/>
    </location>
</feature>
<reference evidence="3 4" key="1">
    <citation type="submission" date="2021-06" db="EMBL/GenBank/DDBJ databases">
        <title>Caerostris extrusa draft genome.</title>
        <authorList>
            <person name="Kono N."/>
            <person name="Arakawa K."/>
        </authorList>
    </citation>
    <scope>NUCLEOTIDE SEQUENCE [LARGE SCALE GENOMIC DNA]</scope>
</reference>
<dbReference type="GO" id="GO:0008061">
    <property type="term" value="F:chitin binding"/>
    <property type="evidence" value="ECO:0007669"/>
    <property type="project" value="InterPro"/>
</dbReference>
<dbReference type="EMBL" id="BPLR01013664">
    <property type="protein sequence ID" value="GIY62772.1"/>
    <property type="molecule type" value="Genomic_DNA"/>
</dbReference>
<evidence type="ECO:0000259" key="2">
    <source>
        <dbReference type="PROSITE" id="PS50940"/>
    </source>
</evidence>
<dbReference type="SUPFAM" id="SSF57625">
    <property type="entry name" value="Invertebrate chitin-binding proteins"/>
    <property type="match status" value="1"/>
</dbReference>
<feature type="region of interest" description="Disordered" evidence="1">
    <location>
        <begin position="250"/>
        <end position="366"/>
    </location>
</feature>
<dbReference type="InterPro" id="IPR002557">
    <property type="entry name" value="Chitin-bd_dom"/>
</dbReference>
<dbReference type="PANTHER" id="PTHR22933:SF42">
    <property type="entry name" value="FI18455P1-RELATED"/>
    <property type="match status" value="1"/>
</dbReference>
<comment type="caution">
    <text evidence="3">The sequence shown here is derived from an EMBL/GenBank/DDBJ whole genome shotgun (WGS) entry which is preliminary data.</text>
</comment>
<dbReference type="InterPro" id="IPR052976">
    <property type="entry name" value="Scoloptoxin-like"/>
</dbReference>
<dbReference type="Gene3D" id="2.170.140.10">
    <property type="entry name" value="Chitin binding domain"/>
    <property type="match status" value="1"/>
</dbReference>
<protein>
    <recommendedName>
        <fullName evidence="2">Chitin-binding type-2 domain-containing protein</fullName>
    </recommendedName>
</protein>
<dbReference type="PROSITE" id="PS50940">
    <property type="entry name" value="CHIT_BIND_II"/>
    <property type="match status" value="1"/>
</dbReference>
<evidence type="ECO:0000313" key="3">
    <source>
        <dbReference type="EMBL" id="GIY62772.1"/>
    </source>
</evidence>
<feature type="region of interest" description="Disordered" evidence="1">
    <location>
        <begin position="1"/>
        <end position="136"/>
    </location>
</feature>
<proteinExistence type="predicted"/>